<dbReference type="RefSeq" id="WP_224338373.1">
    <property type="nucleotide sequence ID" value="NZ_CP118158.1"/>
</dbReference>
<dbReference type="AlphaFoldDB" id="A0ABD5XZF8"/>
<reference evidence="2 3" key="1">
    <citation type="journal article" date="2019" name="Int. J. Syst. Evol. Microbiol.">
        <title>The Global Catalogue of Microorganisms (GCM) 10K type strain sequencing project: providing services to taxonomists for standard genome sequencing and annotation.</title>
        <authorList>
            <consortium name="The Broad Institute Genomics Platform"/>
            <consortium name="The Broad Institute Genome Sequencing Center for Infectious Disease"/>
            <person name="Wu L."/>
            <person name="Ma J."/>
        </authorList>
    </citation>
    <scope>NUCLEOTIDE SEQUENCE [LARGE SCALE GENOMIC DNA]</scope>
    <source>
        <strain evidence="2 3">XZYJT29</strain>
    </source>
</reference>
<feature type="region of interest" description="Disordered" evidence="1">
    <location>
        <begin position="70"/>
        <end position="92"/>
    </location>
</feature>
<protein>
    <recommendedName>
        <fullName evidence="4">DUF3892 domain-containing protein</fullName>
    </recommendedName>
</protein>
<accession>A0ABD5XZF8</accession>
<evidence type="ECO:0008006" key="4">
    <source>
        <dbReference type="Google" id="ProtNLM"/>
    </source>
</evidence>
<dbReference type="GeneID" id="78820820"/>
<sequence>MAVRVTCVTKDDSHLDGCECITTIGWKNPSSGKTGSSSPQQMYDFIENDGGRAYVEYDGDTADLVAVDGETKKHVRTEPGTPDKNLLDQPSC</sequence>
<comment type="caution">
    <text evidence="2">The sequence shown here is derived from an EMBL/GenBank/DDBJ whole genome shotgun (WGS) entry which is preliminary data.</text>
</comment>
<organism evidence="2 3">
    <name type="scientific">Halosimplex aquaticum</name>
    <dbReference type="NCBI Taxonomy" id="3026162"/>
    <lineage>
        <taxon>Archaea</taxon>
        <taxon>Methanobacteriati</taxon>
        <taxon>Methanobacteriota</taxon>
        <taxon>Stenosarchaea group</taxon>
        <taxon>Halobacteria</taxon>
        <taxon>Halobacteriales</taxon>
        <taxon>Haloarculaceae</taxon>
        <taxon>Halosimplex</taxon>
    </lineage>
</organism>
<dbReference type="EMBL" id="JBHTAS010000001">
    <property type="protein sequence ID" value="MFC7140528.1"/>
    <property type="molecule type" value="Genomic_DNA"/>
</dbReference>
<name>A0ABD5XZF8_9EURY</name>
<evidence type="ECO:0000313" key="3">
    <source>
        <dbReference type="Proteomes" id="UP001596432"/>
    </source>
</evidence>
<evidence type="ECO:0000313" key="2">
    <source>
        <dbReference type="EMBL" id="MFC7140528.1"/>
    </source>
</evidence>
<evidence type="ECO:0000256" key="1">
    <source>
        <dbReference type="SAM" id="MobiDB-lite"/>
    </source>
</evidence>
<gene>
    <name evidence="2" type="ORF">ACFQMA_11900</name>
</gene>
<keyword evidence="3" id="KW-1185">Reference proteome</keyword>
<proteinExistence type="predicted"/>
<dbReference type="Proteomes" id="UP001596432">
    <property type="component" value="Unassembled WGS sequence"/>
</dbReference>